<dbReference type="SUPFAM" id="SSF51905">
    <property type="entry name" value="FAD/NAD(P)-binding domain"/>
    <property type="match status" value="1"/>
</dbReference>
<evidence type="ECO:0000256" key="3">
    <source>
        <dbReference type="ARBA" id="ARBA00022630"/>
    </source>
</evidence>
<evidence type="ECO:0000256" key="4">
    <source>
        <dbReference type="ARBA" id="ARBA00022827"/>
    </source>
</evidence>
<evidence type="ECO:0000259" key="6">
    <source>
        <dbReference type="Pfam" id="PF01266"/>
    </source>
</evidence>
<dbReference type="InterPro" id="IPR023209">
    <property type="entry name" value="DAO"/>
</dbReference>
<dbReference type="GO" id="GO:0003884">
    <property type="term" value="F:D-amino-acid oxidase activity"/>
    <property type="evidence" value="ECO:0007669"/>
    <property type="project" value="InterPro"/>
</dbReference>
<protein>
    <submittedName>
        <fullName evidence="7">Nucleotide-binding domain-containing protein</fullName>
    </submittedName>
</protein>
<dbReference type="GO" id="GO:0019478">
    <property type="term" value="P:D-amino acid catabolic process"/>
    <property type="evidence" value="ECO:0007669"/>
    <property type="project" value="TreeGrafter"/>
</dbReference>
<evidence type="ECO:0000313" key="8">
    <source>
        <dbReference type="Proteomes" id="UP000235786"/>
    </source>
</evidence>
<dbReference type="InterPro" id="IPR006076">
    <property type="entry name" value="FAD-dep_OxRdtase"/>
</dbReference>
<dbReference type="Pfam" id="PF01266">
    <property type="entry name" value="DAO"/>
    <property type="match status" value="1"/>
</dbReference>
<name>A0A2J6RZL7_HYAVF</name>
<keyword evidence="8" id="KW-1185">Reference proteome</keyword>
<dbReference type="Gene3D" id="3.30.9.10">
    <property type="entry name" value="D-Amino Acid Oxidase, subunit A, domain 2"/>
    <property type="match status" value="1"/>
</dbReference>
<accession>A0A2J6RZL7</accession>
<dbReference type="InterPro" id="IPR036188">
    <property type="entry name" value="FAD/NAD-bd_sf"/>
</dbReference>
<evidence type="ECO:0000256" key="2">
    <source>
        <dbReference type="ARBA" id="ARBA00006730"/>
    </source>
</evidence>
<evidence type="ECO:0000256" key="5">
    <source>
        <dbReference type="ARBA" id="ARBA00023002"/>
    </source>
</evidence>
<dbReference type="GO" id="GO:0005737">
    <property type="term" value="C:cytoplasm"/>
    <property type="evidence" value="ECO:0007669"/>
    <property type="project" value="TreeGrafter"/>
</dbReference>
<organism evidence="7 8">
    <name type="scientific">Hyaloscypha variabilis (strain UAMH 11265 / GT02V1 / F)</name>
    <name type="common">Meliniomyces variabilis</name>
    <dbReference type="NCBI Taxonomy" id="1149755"/>
    <lineage>
        <taxon>Eukaryota</taxon>
        <taxon>Fungi</taxon>
        <taxon>Dikarya</taxon>
        <taxon>Ascomycota</taxon>
        <taxon>Pezizomycotina</taxon>
        <taxon>Leotiomycetes</taxon>
        <taxon>Helotiales</taxon>
        <taxon>Hyaloscyphaceae</taxon>
        <taxon>Hyaloscypha</taxon>
        <taxon>Hyaloscypha variabilis</taxon>
    </lineage>
</organism>
<dbReference type="GO" id="GO:0071949">
    <property type="term" value="F:FAD binding"/>
    <property type="evidence" value="ECO:0007669"/>
    <property type="project" value="InterPro"/>
</dbReference>
<keyword evidence="3" id="KW-0285">Flavoprotein</keyword>
<gene>
    <name evidence="7" type="ORF">L207DRAFT_508723</name>
</gene>
<sequence length="400" mass="44410">MPAPDHIIIIGAGVTGLQTAISLLTSPSTSHFKITLIAAHLTGPVKHGLNTYSSPSCGGYWHSQASLSEKDAKIREWDQRTYEHWSQLLNGEGEENGETYEDRVKKYGLGFKDSQYYWLQETPETEGHDGSGIWFKDVVKDFEVVDLINGSQNDDKLRPPPGAVFGIRYKTICINTPRYLEYLMETALKLGATTIAAELNNKRGLDGIVLDAKAKLREETKVREEDIFAVINCAGERAKYFLDENESAKLRFITGQTLLVKGETEMAGTVVGFPEEWGILYIIPRPGTGMSVLGGSRFDMRVHDWDQSVAGNWNATMQQRMGIWGFAREISIPKESSSRLKSLHFDIGAISKRVGGPRVQVEGKEKVEGVWVVHSYGHNESGFQNSVGCAEKIVRLIAGL</sequence>
<comment type="cofactor">
    <cofactor evidence="1">
        <name>FAD</name>
        <dbReference type="ChEBI" id="CHEBI:57692"/>
    </cofactor>
</comment>
<dbReference type="Proteomes" id="UP000235786">
    <property type="component" value="Unassembled WGS sequence"/>
</dbReference>
<dbReference type="Gene3D" id="3.40.50.720">
    <property type="entry name" value="NAD(P)-binding Rossmann-like Domain"/>
    <property type="match status" value="1"/>
</dbReference>
<evidence type="ECO:0000256" key="1">
    <source>
        <dbReference type="ARBA" id="ARBA00001974"/>
    </source>
</evidence>
<dbReference type="PANTHER" id="PTHR11530:SF16">
    <property type="entry name" value="D-AMINO ACID OXIDASE (AFU_ORTHOLOGUE AFUA_5G11290)"/>
    <property type="match status" value="1"/>
</dbReference>
<dbReference type="AlphaFoldDB" id="A0A2J6RZL7"/>
<reference evidence="7 8" key="1">
    <citation type="submission" date="2016-04" db="EMBL/GenBank/DDBJ databases">
        <title>A degradative enzymes factory behind the ericoid mycorrhizal symbiosis.</title>
        <authorList>
            <consortium name="DOE Joint Genome Institute"/>
            <person name="Martino E."/>
            <person name="Morin E."/>
            <person name="Grelet G."/>
            <person name="Kuo A."/>
            <person name="Kohler A."/>
            <person name="Daghino S."/>
            <person name="Barry K."/>
            <person name="Choi C."/>
            <person name="Cichocki N."/>
            <person name="Clum A."/>
            <person name="Copeland A."/>
            <person name="Hainaut M."/>
            <person name="Haridas S."/>
            <person name="Labutti K."/>
            <person name="Lindquist E."/>
            <person name="Lipzen A."/>
            <person name="Khouja H.-R."/>
            <person name="Murat C."/>
            <person name="Ohm R."/>
            <person name="Olson A."/>
            <person name="Spatafora J."/>
            <person name="Veneault-Fourrey C."/>
            <person name="Henrissat B."/>
            <person name="Grigoriev I."/>
            <person name="Martin F."/>
            <person name="Perotto S."/>
        </authorList>
    </citation>
    <scope>NUCLEOTIDE SEQUENCE [LARGE SCALE GENOMIC DNA]</scope>
    <source>
        <strain evidence="7 8">F</strain>
    </source>
</reference>
<evidence type="ECO:0000313" key="7">
    <source>
        <dbReference type="EMBL" id="PMD43961.1"/>
    </source>
</evidence>
<feature type="domain" description="FAD dependent oxidoreductase" evidence="6">
    <location>
        <begin position="7"/>
        <end position="395"/>
    </location>
</feature>
<dbReference type="STRING" id="1149755.A0A2J6RZL7"/>
<proteinExistence type="inferred from homology"/>
<comment type="similarity">
    <text evidence="2">Belongs to the DAMOX/DASOX family.</text>
</comment>
<dbReference type="PANTHER" id="PTHR11530">
    <property type="entry name" value="D-AMINO ACID OXIDASE"/>
    <property type="match status" value="1"/>
</dbReference>
<dbReference type="OrthoDB" id="2015447at2759"/>
<keyword evidence="4" id="KW-0274">FAD</keyword>
<keyword evidence="5" id="KW-0560">Oxidoreductase</keyword>
<dbReference type="EMBL" id="KZ613941">
    <property type="protein sequence ID" value="PMD43961.1"/>
    <property type="molecule type" value="Genomic_DNA"/>
</dbReference>